<evidence type="ECO:0000313" key="3">
    <source>
        <dbReference type="EMBL" id="KAF4960431.1"/>
    </source>
</evidence>
<proteinExistence type="predicted"/>
<dbReference type="GO" id="GO:0016491">
    <property type="term" value="F:oxidoreductase activity"/>
    <property type="evidence" value="ECO:0007669"/>
    <property type="project" value="TreeGrafter"/>
</dbReference>
<dbReference type="SUPFAM" id="SSF55347">
    <property type="entry name" value="Glyceraldehyde-3-phosphate dehydrogenase-like, C-terminal domain"/>
    <property type="match status" value="1"/>
</dbReference>
<dbReference type="EMBL" id="JABEXW010000639">
    <property type="protein sequence ID" value="KAF4960431.1"/>
    <property type="molecule type" value="Genomic_DNA"/>
</dbReference>
<dbReference type="GO" id="GO:0006740">
    <property type="term" value="P:NADPH regeneration"/>
    <property type="evidence" value="ECO:0007669"/>
    <property type="project" value="TreeGrafter"/>
</dbReference>
<protein>
    <recommendedName>
        <fullName evidence="5">Oxidoreductase</fullName>
    </recommendedName>
</protein>
<dbReference type="Gene3D" id="3.40.50.720">
    <property type="entry name" value="NAD(P)-binding Rossmann-like Domain"/>
    <property type="match status" value="1"/>
</dbReference>
<dbReference type="InterPro" id="IPR036291">
    <property type="entry name" value="NAD(P)-bd_dom_sf"/>
</dbReference>
<reference evidence="3" key="2">
    <citation type="submission" date="2020-05" db="EMBL/GenBank/DDBJ databases">
        <authorList>
            <person name="Kim H.-S."/>
            <person name="Proctor R.H."/>
            <person name="Brown D.W."/>
        </authorList>
    </citation>
    <scope>NUCLEOTIDE SEQUENCE</scope>
    <source>
        <strain evidence="3">NRRL 20472</strain>
    </source>
</reference>
<evidence type="ECO:0000259" key="1">
    <source>
        <dbReference type="Pfam" id="PF01408"/>
    </source>
</evidence>
<evidence type="ECO:0008006" key="5">
    <source>
        <dbReference type="Google" id="ProtNLM"/>
    </source>
</evidence>
<comment type="caution">
    <text evidence="3">The sequence shown here is derived from an EMBL/GenBank/DDBJ whole genome shotgun (WGS) entry which is preliminary data.</text>
</comment>
<evidence type="ECO:0000313" key="4">
    <source>
        <dbReference type="Proteomes" id="UP000622797"/>
    </source>
</evidence>
<accession>A0A8H4TM46</accession>
<dbReference type="Pfam" id="PF02894">
    <property type="entry name" value="GFO_IDH_MocA_C"/>
    <property type="match status" value="1"/>
</dbReference>
<organism evidence="3 4">
    <name type="scientific">Fusarium sarcochroum</name>
    <dbReference type="NCBI Taxonomy" id="1208366"/>
    <lineage>
        <taxon>Eukaryota</taxon>
        <taxon>Fungi</taxon>
        <taxon>Dikarya</taxon>
        <taxon>Ascomycota</taxon>
        <taxon>Pezizomycotina</taxon>
        <taxon>Sordariomycetes</taxon>
        <taxon>Hypocreomycetidae</taxon>
        <taxon>Hypocreales</taxon>
        <taxon>Nectriaceae</taxon>
        <taxon>Fusarium</taxon>
        <taxon>Fusarium lateritium species complex</taxon>
    </lineage>
</organism>
<gene>
    <name evidence="3" type="ORF">FSARC_10491</name>
</gene>
<dbReference type="InterPro" id="IPR004104">
    <property type="entry name" value="Gfo/Idh/MocA-like_OxRdtase_C"/>
</dbReference>
<dbReference type="OrthoDB" id="64915at2759"/>
<reference evidence="3" key="1">
    <citation type="journal article" date="2020" name="BMC Genomics">
        <title>Correction to: Identification and distribution of gene clusters required for synthesis of sphingolipid metabolism inhibitors in diverse species of the filamentous fungus Fusarium.</title>
        <authorList>
            <person name="Kim H.S."/>
            <person name="Lohmar J.M."/>
            <person name="Busman M."/>
            <person name="Brown D.W."/>
            <person name="Naumann T.A."/>
            <person name="Divon H.H."/>
            <person name="Lysoe E."/>
            <person name="Uhlig S."/>
            <person name="Proctor R.H."/>
        </authorList>
    </citation>
    <scope>NUCLEOTIDE SEQUENCE</scope>
    <source>
        <strain evidence="3">NRRL 20472</strain>
    </source>
</reference>
<dbReference type="Pfam" id="PF01408">
    <property type="entry name" value="GFO_IDH_MocA"/>
    <property type="match status" value="1"/>
</dbReference>
<keyword evidence="4" id="KW-1185">Reference proteome</keyword>
<evidence type="ECO:0000259" key="2">
    <source>
        <dbReference type="Pfam" id="PF02894"/>
    </source>
</evidence>
<dbReference type="InterPro" id="IPR000683">
    <property type="entry name" value="Gfo/Idh/MocA-like_OxRdtase_N"/>
</dbReference>
<dbReference type="Gene3D" id="3.30.360.10">
    <property type="entry name" value="Dihydrodipicolinate Reductase, domain 2"/>
    <property type="match status" value="1"/>
</dbReference>
<feature type="domain" description="Gfo/Idh/MocA-like oxidoreductase C-terminal" evidence="2">
    <location>
        <begin position="153"/>
        <end position="341"/>
    </location>
</feature>
<sequence>MVGIALLGAGIFAREQHLPAIQATTCFELKAVYSRSEEAATSLAQQAGVKVDIYFDSPATSGRSLDDLLARTDISAVSTCVTILAQPRLIQKAVIAGKHVLSEKPIAHDMKTATELIKWYNSQPNAPIWAVAENFRFNESLGYAESRVQAIGGQLTTCRLSYYGSVKKNNKYVNTDWRKTPEFQGGFLLDSGIHFVASLRLLLNAIGQEVKQVVAFSSLLEEHLPPVDTVHAIVSTNRSRNGTICISFGVEHKSGLEIEIVTTNGAVVWTPVSVKSTTKLNSDGSIDETKEFVYNNAVRNEFEAFGEAILTGSPDLRQAPLEALRDLALLQALLESAEGNGLVKAVEVEDGTENF</sequence>
<feature type="domain" description="Gfo/Idh/MocA-like oxidoreductase N-terminal" evidence="1">
    <location>
        <begin position="3"/>
        <end position="123"/>
    </location>
</feature>
<dbReference type="GO" id="GO:0000166">
    <property type="term" value="F:nucleotide binding"/>
    <property type="evidence" value="ECO:0007669"/>
    <property type="project" value="InterPro"/>
</dbReference>
<dbReference type="AlphaFoldDB" id="A0A8H4TM46"/>
<dbReference type="SUPFAM" id="SSF51735">
    <property type="entry name" value="NAD(P)-binding Rossmann-fold domains"/>
    <property type="match status" value="1"/>
</dbReference>
<dbReference type="PANTHER" id="PTHR42840">
    <property type="entry name" value="NAD(P)-BINDING ROSSMANN-FOLD SUPERFAMILY PROTEIN-RELATED"/>
    <property type="match status" value="1"/>
</dbReference>
<name>A0A8H4TM46_9HYPO</name>
<dbReference type="Proteomes" id="UP000622797">
    <property type="component" value="Unassembled WGS sequence"/>
</dbReference>
<dbReference type="GO" id="GO:0005737">
    <property type="term" value="C:cytoplasm"/>
    <property type="evidence" value="ECO:0007669"/>
    <property type="project" value="TreeGrafter"/>
</dbReference>
<dbReference type="PANTHER" id="PTHR42840:SF5">
    <property type="entry name" value="NAD(P)-BINDING ROSSMANN-FOLD SUPERFAMILY PROTEIN"/>
    <property type="match status" value="1"/>
</dbReference>